<feature type="domain" description="Amidase" evidence="2">
    <location>
        <begin position="2"/>
        <end position="410"/>
    </location>
</feature>
<dbReference type="InterPro" id="IPR020556">
    <property type="entry name" value="Amidase_CS"/>
</dbReference>
<dbReference type="RefSeq" id="WP_112260305.1">
    <property type="nucleotide sequence ID" value="NZ_QMIG01000041.1"/>
</dbReference>
<keyword evidence="4" id="KW-1185">Reference proteome</keyword>
<dbReference type="InterPro" id="IPR036928">
    <property type="entry name" value="AS_sf"/>
</dbReference>
<comment type="caution">
    <text evidence="3">The sequence shown here is derived from an EMBL/GenBank/DDBJ whole genome shotgun (WGS) entry which is preliminary data.</text>
</comment>
<dbReference type="PROSITE" id="PS00571">
    <property type="entry name" value="AMIDASES"/>
    <property type="match status" value="1"/>
</dbReference>
<dbReference type="PANTHER" id="PTHR11895">
    <property type="entry name" value="TRANSAMIDASE"/>
    <property type="match status" value="1"/>
</dbReference>
<evidence type="ECO:0000313" key="4">
    <source>
        <dbReference type="Proteomes" id="UP000250462"/>
    </source>
</evidence>
<dbReference type="OrthoDB" id="182039at2"/>
<protein>
    <submittedName>
        <fullName evidence="3">Amidase</fullName>
    </submittedName>
</protein>
<organism evidence="3 4">
    <name type="scientific">Phytoactinopolyspora halophila</name>
    <dbReference type="NCBI Taxonomy" id="1981511"/>
    <lineage>
        <taxon>Bacteria</taxon>
        <taxon>Bacillati</taxon>
        <taxon>Actinomycetota</taxon>
        <taxon>Actinomycetes</taxon>
        <taxon>Jiangellales</taxon>
        <taxon>Jiangellaceae</taxon>
        <taxon>Phytoactinopolyspora</taxon>
    </lineage>
</organism>
<evidence type="ECO:0000313" key="3">
    <source>
        <dbReference type="EMBL" id="RAW09514.1"/>
    </source>
</evidence>
<dbReference type="Proteomes" id="UP000250462">
    <property type="component" value="Unassembled WGS sequence"/>
</dbReference>
<evidence type="ECO:0000256" key="1">
    <source>
        <dbReference type="ARBA" id="ARBA00009199"/>
    </source>
</evidence>
<accession>A0A329QB14</accession>
<dbReference type="GO" id="GO:0003824">
    <property type="term" value="F:catalytic activity"/>
    <property type="evidence" value="ECO:0007669"/>
    <property type="project" value="InterPro"/>
</dbReference>
<sequence length="434" mass="44832">MLAAIRETNAELGAFVALADAHALQEAEAADRLIASRGHAAFRSRPLLGIPVAVKDLLQTRDLPTRRGSLLPNRRTAADAPAVARLRAAGAIVVGKTATSEHGWSASTVSKVAGPTRNPWARDRTAGGSSGGSAAAVSAGLCTASLGTDGAGSVRIPAAFCGVVGFKPSFGRIPYVPPCAERLAHVGPLARSVVDAATVTSVLAGPDHRDPDSVTAPPVPATRPATLRIGWIEFPQTSGEVREITESALPVLTGQGHRVDRVDVPFPDPYAAVVDILAAVEASGTAPEDEPLCDEGRLALVRHGRSVSGAAIMHAEETRLALRSRLGSVMEHYDLLAMATVPTEPFAVDAIAPSWAANPDDLLWLAWSPATYPFNITGQPALSLPVGVTSRGLPAGLQLVGRAGDDGLVLATASLIETELGLAMVPPGQQTKGE</sequence>
<evidence type="ECO:0000259" key="2">
    <source>
        <dbReference type="Pfam" id="PF01425"/>
    </source>
</evidence>
<dbReference type="InterPro" id="IPR023631">
    <property type="entry name" value="Amidase_dom"/>
</dbReference>
<dbReference type="AlphaFoldDB" id="A0A329QB14"/>
<dbReference type="EMBL" id="QMIG01000041">
    <property type="protein sequence ID" value="RAW09514.1"/>
    <property type="molecule type" value="Genomic_DNA"/>
</dbReference>
<dbReference type="PANTHER" id="PTHR11895:SF7">
    <property type="entry name" value="GLUTAMYL-TRNA(GLN) AMIDOTRANSFERASE SUBUNIT A, MITOCHONDRIAL"/>
    <property type="match status" value="1"/>
</dbReference>
<dbReference type="InterPro" id="IPR000120">
    <property type="entry name" value="Amidase"/>
</dbReference>
<comment type="similarity">
    <text evidence="1">Belongs to the amidase family.</text>
</comment>
<dbReference type="SUPFAM" id="SSF75304">
    <property type="entry name" value="Amidase signature (AS) enzymes"/>
    <property type="match status" value="1"/>
</dbReference>
<reference evidence="3 4" key="1">
    <citation type="submission" date="2018-06" db="EMBL/GenBank/DDBJ databases">
        <title>Phytoactinopolyspora halophila sp. nov., a novel halophilic actinomycete isolated from a saline soil in China.</title>
        <authorList>
            <person name="Tang S.-K."/>
        </authorList>
    </citation>
    <scope>NUCLEOTIDE SEQUENCE [LARGE SCALE GENOMIC DNA]</scope>
    <source>
        <strain evidence="3 4">YIM 96934</strain>
    </source>
</reference>
<dbReference type="Pfam" id="PF01425">
    <property type="entry name" value="Amidase"/>
    <property type="match status" value="1"/>
</dbReference>
<proteinExistence type="inferred from homology"/>
<gene>
    <name evidence="3" type="ORF">DPM12_20900</name>
</gene>
<name>A0A329QB14_9ACTN</name>
<dbReference type="Gene3D" id="3.90.1300.10">
    <property type="entry name" value="Amidase signature (AS) domain"/>
    <property type="match status" value="1"/>
</dbReference>